<dbReference type="RefSeq" id="WP_100542190.1">
    <property type="nucleotide sequence ID" value="NZ_PHQY01000322.1"/>
</dbReference>
<dbReference type="EMBL" id="PHQY01000322">
    <property type="protein sequence ID" value="PJO44901.1"/>
    <property type="molecule type" value="Genomic_DNA"/>
</dbReference>
<feature type="transmembrane region" description="Helical" evidence="1">
    <location>
        <begin position="541"/>
        <end position="563"/>
    </location>
</feature>
<keyword evidence="1" id="KW-1133">Transmembrane helix</keyword>
<organism evidence="2 3">
    <name type="scientific">Lysinibacillus xylanilyticus</name>
    <dbReference type="NCBI Taxonomy" id="582475"/>
    <lineage>
        <taxon>Bacteria</taxon>
        <taxon>Bacillati</taxon>
        <taxon>Bacillota</taxon>
        <taxon>Bacilli</taxon>
        <taxon>Bacillales</taxon>
        <taxon>Bacillaceae</taxon>
        <taxon>Lysinibacillus</taxon>
    </lineage>
</organism>
<evidence type="ECO:0000256" key="1">
    <source>
        <dbReference type="SAM" id="Phobius"/>
    </source>
</evidence>
<feature type="transmembrane region" description="Helical" evidence="1">
    <location>
        <begin position="96"/>
        <end position="114"/>
    </location>
</feature>
<comment type="caution">
    <text evidence="2">The sequence shown here is derived from an EMBL/GenBank/DDBJ whole genome shotgun (WGS) entry which is preliminary data.</text>
</comment>
<dbReference type="Proteomes" id="UP000232101">
    <property type="component" value="Unassembled WGS sequence"/>
</dbReference>
<evidence type="ECO:0000313" key="3">
    <source>
        <dbReference type="Proteomes" id="UP000232101"/>
    </source>
</evidence>
<feature type="transmembrane region" description="Helical" evidence="1">
    <location>
        <begin position="652"/>
        <end position="675"/>
    </location>
</feature>
<evidence type="ECO:0008006" key="4">
    <source>
        <dbReference type="Google" id="ProtNLM"/>
    </source>
</evidence>
<protein>
    <recommendedName>
        <fullName evidence="4">Type II secretion system protein GspF domain-containing protein</fullName>
    </recommendedName>
</protein>
<feature type="transmembrane region" description="Helical" evidence="1">
    <location>
        <begin position="391"/>
        <end position="410"/>
    </location>
</feature>
<feature type="transmembrane region" description="Helical" evidence="1">
    <location>
        <begin position="500"/>
        <end position="520"/>
    </location>
</feature>
<keyword evidence="1" id="KW-0472">Membrane</keyword>
<gene>
    <name evidence="2" type="ORF">CWD94_04230</name>
</gene>
<feature type="transmembrane region" description="Helical" evidence="1">
    <location>
        <begin position="263"/>
        <end position="281"/>
    </location>
</feature>
<reference evidence="2 3" key="1">
    <citation type="submission" date="2017-11" db="EMBL/GenBank/DDBJ databases">
        <title>Bacterial isolate from king chilli rhizosphere.</title>
        <authorList>
            <person name="Takhelmayum P."/>
            <person name="Sarangthem I."/>
        </authorList>
    </citation>
    <scope>NUCLEOTIDE SEQUENCE [LARGE SCALE GENOMIC DNA]</scope>
    <source>
        <strain evidence="3">t26</strain>
    </source>
</reference>
<feature type="transmembrane region" description="Helical" evidence="1">
    <location>
        <begin position="120"/>
        <end position="141"/>
    </location>
</feature>
<evidence type="ECO:0000313" key="2">
    <source>
        <dbReference type="EMBL" id="PJO44901.1"/>
    </source>
</evidence>
<accession>A0A2M9Q9Z4</accession>
<feature type="transmembrane region" description="Helical" evidence="1">
    <location>
        <begin position="301"/>
        <end position="320"/>
    </location>
</feature>
<sequence>MNMLVQSIVVVALIITILYIVNQYYKYLRAKRKRQETIGGKKGIPFPKILNKYAQKGYNVILRIPILRTVLIKIRKKLETLSVYDEYTLRREVMKIIFSIIALFSIGCIVLLIIRPSWLIVFWILLGVLMLSGVLVDFFVYRVENRLLVQLKNYLVRVVFNYQQTKMVDEAVFDSIQYAGSEMKVHAERINKILNDLDSEKELAAYEEVAPSRYLRVFAGLAVLVKDRGDNIDEKNGSTFVKGLTAINKELNDEILYRSKLSYALRSISTLALIPIFLALPTKSWSISQFPTTESFYNSRIGFLSEISIYAISVACYLIARKMKEINDNGTEFKPTRVKWEAWLFKKVPLLEKLCEALSPQRFTKKYHVLQELIKDANENLEVKELTLQRILSCLAVFIILVTSFTFAHFRETNSVLNQSATQSMFTSQLTEKELMAEIDKNEFDKSVIEDLKKMQTLPSEKKLREMIADQLNLEANDLEVTNAYNRITGKWHIVSNSFLQWWEVLIAIIIAFVSYYIPVQILRSKRKARLKLMEKEVYQLLVLLSILRDFEGMSVSIILNWLQRFSLAFKKSITIAIEEFDSGPEMALVKLSENNTFEPFQQIVERLKLTLVRLSIKEAFNDIEMEREFYLEQRREDQKRSLEKKSQIGEFLGLGPLVSLTIIYLVFPILYIAIKESNNMVNLLM</sequence>
<dbReference type="AlphaFoldDB" id="A0A2M9Q9Z4"/>
<name>A0A2M9Q9Z4_9BACI</name>
<keyword evidence="1" id="KW-0812">Transmembrane</keyword>
<feature type="transmembrane region" description="Helical" evidence="1">
    <location>
        <begin position="6"/>
        <end position="25"/>
    </location>
</feature>
<proteinExistence type="predicted"/>